<proteinExistence type="predicted"/>
<sequence>MTIVVIFIPQFDRIYAENNIISFYISVHSLYILQSFDIEYFAVLKHIYSRFISDLACMEYNYIDKLDFLEDYQCAQLEAFQSDTIQNSFVTNSLVPPINAERVLSKLNISLRISIPSNSRLSSRSSQFTPKTPRTVIQLQKQTFSLKQLLKQQSNSPPTPSNRIIKNHYLALHNTALLAQDNTNLHTANKKKRQKHNRSHRQIPHQGGLSVEEDLLLAEQLNQEEEAGGVVSHAQNELPNQADPPRTRAPPMCSGCGVIGHKINKCKNR</sequence>
<protein>
    <recommendedName>
        <fullName evidence="4">CCHC-type domain-containing protein</fullName>
    </recommendedName>
</protein>
<feature type="region of interest" description="Disordered" evidence="1">
    <location>
        <begin position="188"/>
        <end position="210"/>
    </location>
</feature>
<feature type="region of interest" description="Disordered" evidence="1">
    <location>
        <begin position="225"/>
        <end position="249"/>
    </location>
</feature>
<feature type="compositionally biased region" description="Basic residues" evidence="1">
    <location>
        <begin position="188"/>
        <end position="203"/>
    </location>
</feature>
<keyword evidence="3" id="KW-1185">Reference proteome</keyword>
<dbReference type="AlphaFoldDB" id="A0AAD6DXF8"/>
<dbReference type="Proteomes" id="UP001216150">
    <property type="component" value="Unassembled WGS sequence"/>
</dbReference>
<accession>A0AAD6DXF8</accession>
<dbReference type="EMBL" id="JAQJAC010000002">
    <property type="protein sequence ID" value="KAJ5596811.1"/>
    <property type="molecule type" value="Genomic_DNA"/>
</dbReference>
<evidence type="ECO:0000256" key="1">
    <source>
        <dbReference type="SAM" id="MobiDB-lite"/>
    </source>
</evidence>
<comment type="caution">
    <text evidence="2">The sequence shown here is derived from an EMBL/GenBank/DDBJ whole genome shotgun (WGS) entry which is preliminary data.</text>
</comment>
<evidence type="ECO:0008006" key="4">
    <source>
        <dbReference type="Google" id="ProtNLM"/>
    </source>
</evidence>
<evidence type="ECO:0000313" key="3">
    <source>
        <dbReference type="Proteomes" id="UP001216150"/>
    </source>
</evidence>
<reference evidence="2 3" key="1">
    <citation type="journal article" date="2023" name="IMA Fungus">
        <title>Comparative genomic study of the Penicillium genus elucidates a diverse pangenome and 15 lateral gene transfer events.</title>
        <authorList>
            <person name="Petersen C."/>
            <person name="Sorensen T."/>
            <person name="Nielsen M.R."/>
            <person name="Sondergaard T.E."/>
            <person name="Sorensen J.L."/>
            <person name="Fitzpatrick D.A."/>
            <person name="Frisvad J.C."/>
            <person name="Nielsen K.L."/>
        </authorList>
    </citation>
    <scope>NUCLEOTIDE SEQUENCE [LARGE SCALE GENOMIC DNA]</scope>
    <source>
        <strain evidence="2 3">IBT 29057</strain>
    </source>
</reference>
<gene>
    <name evidence="2" type="ORF">N7450_003269</name>
</gene>
<organism evidence="2 3">
    <name type="scientific">Penicillium hetheringtonii</name>
    <dbReference type="NCBI Taxonomy" id="911720"/>
    <lineage>
        <taxon>Eukaryota</taxon>
        <taxon>Fungi</taxon>
        <taxon>Dikarya</taxon>
        <taxon>Ascomycota</taxon>
        <taxon>Pezizomycotina</taxon>
        <taxon>Eurotiomycetes</taxon>
        <taxon>Eurotiomycetidae</taxon>
        <taxon>Eurotiales</taxon>
        <taxon>Aspergillaceae</taxon>
        <taxon>Penicillium</taxon>
    </lineage>
</organism>
<name>A0AAD6DXF8_9EURO</name>
<evidence type="ECO:0000313" key="2">
    <source>
        <dbReference type="EMBL" id="KAJ5596811.1"/>
    </source>
</evidence>